<dbReference type="Proteomes" id="UP000190896">
    <property type="component" value="Unassembled WGS sequence"/>
</dbReference>
<proteinExistence type="predicted"/>
<reference evidence="2 3" key="1">
    <citation type="submission" date="2016-11" db="EMBL/GenBank/DDBJ databases">
        <title>Mixed transmission modes and dynamic genome evolution in an obligate animal-bacterial symbiosis.</title>
        <authorList>
            <person name="Russell S.L."/>
            <person name="Corbett-Detig R.B."/>
            <person name="Cavanaugh C.M."/>
        </authorList>
    </citation>
    <scope>NUCLEOTIDE SEQUENCE [LARGE SCALE GENOMIC DNA]</scope>
    <source>
        <strain evidence="2">Se-Cadez</strain>
    </source>
</reference>
<dbReference type="OrthoDB" id="9812358at2"/>
<dbReference type="PANTHER" id="PTHR33121:SF79">
    <property type="entry name" value="CYCLIC DI-GMP PHOSPHODIESTERASE PDED-RELATED"/>
    <property type="match status" value="1"/>
</dbReference>
<organism evidence="2 3">
    <name type="scientific">Solemya velesiana gill symbiont</name>
    <dbReference type="NCBI Taxonomy" id="1918948"/>
    <lineage>
        <taxon>Bacteria</taxon>
        <taxon>Pseudomonadati</taxon>
        <taxon>Pseudomonadota</taxon>
        <taxon>Gammaproteobacteria</taxon>
        <taxon>sulfur-oxidizing symbionts</taxon>
    </lineage>
</organism>
<dbReference type="PANTHER" id="PTHR33121">
    <property type="entry name" value="CYCLIC DI-GMP PHOSPHODIESTERASE PDEF"/>
    <property type="match status" value="1"/>
</dbReference>
<dbReference type="InterPro" id="IPR050706">
    <property type="entry name" value="Cyclic-di-GMP_PDE-like"/>
</dbReference>
<keyword evidence="3" id="KW-1185">Reference proteome</keyword>
<dbReference type="Pfam" id="PF00563">
    <property type="entry name" value="EAL"/>
    <property type="match status" value="1"/>
</dbReference>
<dbReference type="RefSeq" id="WP_078487620.1">
    <property type="nucleotide sequence ID" value="NZ_MPRJ01000053.1"/>
</dbReference>
<dbReference type="InterPro" id="IPR001633">
    <property type="entry name" value="EAL_dom"/>
</dbReference>
<accession>A0A1T2KTK6</accession>
<protein>
    <recommendedName>
        <fullName evidence="1">EAL domain-containing protein</fullName>
    </recommendedName>
</protein>
<dbReference type="SUPFAM" id="SSF141868">
    <property type="entry name" value="EAL domain-like"/>
    <property type="match status" value="1"/>
</dbReference>
<dbReference type="InterPro" id="IPR035919">
    <property type="entry name" value="EAL_sf"/>
</dbReference>
<dbReference type="AlphaFoldDB" id="A0A1T2KTK6"/>
<comment type="caution">
    <text evidence="2">The sequence shown here is derived from an EMBL/GenBank/DDBJ whole genome shotgun (WGS) entry which is preliminary data.</text>
</comment>
<feature type="domain" description="EAL" evidence="1">
    <location>
        <begin position="1"/>
        <end position="96"/>
    </location>
</feature>
<dbReference type="Gene3D" id="3.20.20.450">
    <property type="entry name" value="EAL domain"/>
    <property type="match status" value="1"/>
</dbReference>
<dbReference type="EMBL" id="MPRJ01000053">
    <property type="protein sequence ID" value="OOZ36152.1"/>
    <property type="molecule type" value="Genomic_DNA"/>
</dbReference>
<dbReference type="PROSITE" id="PS50883">
    <property type="entry name" value="EAL"/>
    <property type="match status" value="1"/>
</dbReference>
<gene>
    <name evidence="2" type="ORF">BOW51_08645</name>
</gene>
<name>A0A1T2KTK6_9GAMM</name>
<sequence length="104" mass="11832">MKTLSFQTILKHLPIHTLKIDRSFVRDLHRDTDSREIVRGVIALAHNLGLDVVAEGVSEYGQLDYLRSQGCEFMQGWLYSRAMEADVLTGWLSEMKSIEPEVPA</sequence>
<evidence type="ECO:0000313" key="3">
    <source>
        <dbReference type="Proteomes" id="UP000190896"/>
    </source>
</evidence>
<evidence type="ECO:0000259" key="1">
    <source>
        <dbReference type="PROSITE" id="PS50883"/>
    </source>
</evidence>
<dbReference type="GO" id="GO:0071111">
    <property type="term" value="F:cyclic-guanylate-specific phosphodiesterase activity"/>
    <property type="evidence" value="ECO:0007669"/>
    <property type="project" value="InterPro"/>
</dbReference>
<dbReference type="CDD" id="cd01948">
    <property type="entry name" value="EAL"/>
    <property type="match status" value="1"/>
</dbReference>
<evidence type="ECO:0000313" key="2">
    <source>
        <dbReference type="EMBL" id="OOZ36152.1"/>
    </source>
</evidence>